<dbReference type="OrthoDB" id="504689at2759"/>
<dbReference type="Gene3D" id="3.40.50.360">
    <property type="match status" value="1"/>
</dbReference>
<comment type="caution">
    <text evidence="3">The sequence shown here is derived from an EMBL/GenBank/DDBJ whole genome shotgun (WGS) entry which is preliminary data.</text>
</comment>
<dbReference type="InterPro" id="IPR006597">
    <property type="entry name" value="Sel1-like"/>
</dbReference>
<dbReference type="PROSITE" id="PS50902">
    <property type="entry name" value="FLAVODOXIN_LIKE"/>
    <property type="match status" value="1"/>
</dbReference>
<dbReference type="AlphaFoldDB" id="A0A8H7PH64"/>
<dbReference type="GO" id="GO:0003955">
    <property type="term" value="F:NAD(P)H dehydrogenase (quinone) activity"/>
    <property type="evidence" value="ECO:0007669"/>
    <property type="project" value="TreeGrafter"/>
</dbReference>
<dbReference type="SMART" id="SM00671">
    <property type="entry name" value="SEL1"/>
    <property type="match status" value="4"/>
</dbReference>
<dbReference type="GO" id="GO:0016020">
    <property type="term" value="C:membrane"/>
    <property type="evidence" value="ECO:0007669"/>
    <property type="project" value="TreeGrafter"/>
</dbReference>
<reference evidence="3" key="1">
    <citation type="submission" date="2020-12" db="EMBL/GenBank/DDBJ databases">
        <title>Metabolic potential, ecology and presence of endohyphal bacteria is reflected in genomic diversity of Mucoromycotina.</title>
        <authorList>
            <person name="Muszewska A."/>
            <person name="Okrasinska A."/>
            <person name="Steczkiewicz K."/>
            <person name="Drgas O."/>
            <person name="Orlowska M."/>
            <person name="Perlinska-Lenart U."/>
            <person name="Aleksandrzak-Piekarczyk T."/>
            <person name="Szatraj K."/>
            <person name="Zielenkiewicz U."/>
            <person name="Pilsyk S."/>
            <person name="Malc E."/>
            <person name="Mieczkowski P."/>
            <person name="Kruszewska J.S."/>
            <person name="Biernat P."/>
            <person name="Pawlowska J."/>
        </authorList>
    </citation>
    <scope>NUCLEOTIDE SEQUENCE</scope>
    <source>
        <strain evidence="3">WA0000067209</strain>
    </source>
</reference>
<keyword evidence="4" id="KW-1185">Reference proteome</keyword>
<dbReference type="PANTHER" id="PTHR30546">
    <property type="entry name" value="FLAVODOXIN-RELATED PROTEIN WRBA-RELATED"/>
    <property type="match status" value="1"/>
</dbReference>
<dbReference type="EMBL" id="JAEPQZ010000014">
    <property type="protein sequence ID" value="KAG2173605.1"/>
    <property type="molecule type" value="Genomic_DNA"/>
</dbReference>
<dbReference type="Pfam" id="PF08238">
    <property type="entry name" value="Sel1"/>
    <property type="match status" value="4"/>
</dbReference>
<evidence type="ECO:0000313" key="4">
    <source>
        <dbReference type="Proteomes" id="UP000654370"/>
    </source>
</evidence>
<feature type="domain" description="Flavodoxin-like" evidence="2">
    <location>
        <begin position="208"/>
        <end position="394"/>
    </location>
</feature>
<comment type="similarity">
    <text evidence="1">Belongs to the WrbA family.</text>
</comment>
<dbReference type="InterPro" id="IPR005025">
    <property type="entry name" value="FMN_Rdtase-like_dom"/>
</dbReference>
<dbReference type="FunFam" id="3.40.50.360:FF:000001">
    <property type="entry name" value="NAD(P)H dehydrogenase (Quinone) FQR1-like"/>
    <property type="match status" value="1"/>
</dbReference>
<dbReference type="InterPro" id="IPR011990">
    <property type="entry name" value="TPR-like_helical_dom_sf"/>
</dbReference>
<sequence>MQKPNAFDITTFKPHEDTNSILDLLEDVVTNDHTYLDKEAQDLVELGDEYSLQKDYKQAKFWWKKAAGKGSAKAHLRLAYYHRSVEWNYQKSVQNFKAAAKGGNVQAQCQVGELCYDSNNYKGAIKWFTRAAERGSTTAQRKLGNMYYTGTGVKKNLEFAAEWYHRIASEESITKHEVRNSHDAIHNKSESKEQAARNLTIRTRSILIYIVYYSVSDHIYTIAKEVQKGLESQGAKVKIFQIPDNFANVILPIVVRPWKNVPNINVDNLKDADGILWGIPIRFGSMPVQVKAFLDDTSRLLSSRALAGKFTGIFFSSSSRHDGQETTAFAALANFYRHGMLYVPLGFSFARIFDQTEFTNGFVYGAEAINDINAARKPTKEELDIAQKQGINFAKVVKAYRYGEQWEQQNLNKEFTAETTKTNRHGFVDTGTEKFSRLAELQAVDTLSSSVGLSSFL</sequence>
<name>A0A8H7PH64_MORIS</name>
<evidence type="ECO:0000256" key="1">
    <source>
        <dbReference type="ARBA" id="ARBA00006961"/>
    </source>
</evidence>
<dbReference type="InterPro" id="IPR008254">
    <property type="entry name" value="Flavodoxin/NO_synth"/>
</dbReference>
<dbReference type="Pfam" id="PF03358">
    <property type="entry name" value="FMN_red"/>
    <property type="match status" value="1"/>
</dbReference>
<proteinExistence type="inferred from homology"/>
<evidence type="ECO:0000313" key="3">
    <source>
        <dbReference type="EMBL" id="KAG2173605.1"/>
    </source>
</evidence>
<dbReference type="SUPFAM" id="SSF81901">
    <property type="entry name" value="HCP-like"/>
    <property type="match status" value="1"/>
</dbReference>
<dbReference type="InterPro" id="IPR029039">
    <property type="entry name" value="Flavoprotein-like_sf"/>
</dbReference>
<dbReference type="PANTHER" id="PTHR30546:SF23">
    <property type="entry name" value="FLAVOPROTEIN-LIKE PROTEIN YCP4-RELATED"/>
    <property type="match status" value="1"/>
</dbReference>
<dbReference type="Gene3D" id="1.25.40.10">
    <property type="entry name" value="Tetratricopeptide repeat domain"/>
    <property type="match status" value="1"/>
</dbReference>
<dbReference type="SUPFAM" id="SSF52218">
    <property type="entry name" value="Flavoproteins"/>
    <property type="match status" value="1"/>
</dbReference>
<protein>
    <recommendedName>
        <fullName evidence="2">Flavodoxin-like domain-containing protein</fullName>
    </recommendedName>
</protein>
<accession>A0A8H7PH64</accession>
<dbReference type="NCBIfam" id="NF002999">
    <property type="entry name" value="PRK03767.1"/>
    <property type="match status" value="1"/>
</dbReference>
<dbReference type="GO" id="GO:0010181">
    <property type="term" value="F:FMN binding"/>
    <property type="evidence" value="ECO:0007669"/>
    <property type="project" value="InterPro"/>
</dbReference>
<gene>
    <name evidence="3" type="ORF">INT43_005023</name>
</gene>
<evidence type="ECO:0000259" key="2">
    <source>
        <dbReference type="PROSITE" id="PS50902"/>
    </source>
</evidence>
<organism evidence="3 4">
    <name type="scientific">Mortierella isabellina</name>
    <name type="common">Filamentous fungus</name>
    <name type="synonym">Umbelopsis isabellina</name>
    <dbReference type="NCBI Taxonomy" id="91625"/>
    <lineage>
        <taxon>Eukaryota</taxon>
        <taxon>Fungi</taxon>
        <taxon>Fungi incertae sedis</taxon>
        <taxon>Mucoromycota</taxon>
        <taxon>Mucoromycotina</taxon>
        <taxon>Umbelopsidomycetes</taxon>
        <taxon>Umbelopsidales</taxon>
        <taxon>Umbelopsidaceae</taxon>
        <taxon>Umbelopsis</taxon>
    </lineage>
</organism>
<dbReference type="Proteomes" id="UP000654370">
    <property type="component" value="Unassembled WGS sequence"/>
</dbReference>